<dbReference type="Proteomes" id="UP000543174">
    <property type="component" value="Unassembled WGS sequence"/>
</dbReference>
<evidence type="ECO:0000313" key="2">
    <source>
        <dbReference type="EMBL" id="MBA9042415.1"/>
    </source>
</evidence>
<name>A0A7W3NG90_PRIAR</name>
<evidence type="ECO:0000313" key="3">
    <source>
        <dbReference type="Proteomes" id="UP000543174"/>
    </source>
</evidence>
<keyword evidence="1" id="KW-0472">Membrane</keyword>
<keyword evidence="3" id="KW-1185">Reference proteome</keyword>
<evidence type="ECO:0000256" key="1">
    <source>
        <dbReference type="SAM" id="Phobius"/>
    </source>
</evidence>
<reference evidence="2" key="1">
    <citation type="submission" date="2020-08" db="EMBL/GenBank/DDBJ databases">
        <title>Functional genomics of gut bacteria from endangered species of beetles.</title>
        <authorList>
            <person name="Carlos-Shanley C."/>
        </authorList>
    </citation>
    <scope>NUCLEOTIDE SEQUENCE [LARGE SCALE GENOMIC DNA]</scope>
    <source>
        <strain evidence="2">S00060</strain>
    </source>
</reference>
<gene>
    <name evidence="2" type="ORF">HNP21_005550</name>
</gene>
<protein>
    <submittedName>
        <fullName evidence="2">Uncharacterized protein</fullName>
    </submittedName>
</protein>
<accession>A0A7W3NG90</accession>
<dbReference type="AlphaFoldDB" id="A0A7W3NG90"/>
<proteinExistence type="predicted"/>
<sequence length="46" mass="5328">MITDKIENAVFYPLKTWTEQSNSNWHMLIGIGLLSLIIAMILVYVF</sequence>
<keyword evidence="1" id="KW-1133">Transmembrane helix</keyword>
<dbReference type="EMBL" id="JACJHT010000012">
    <property type="protein sequence ID" value="MBA9042415.1"/>
    <property type="molecule type" value="Genomic_DNA"/>
</dbReference>
<organism evidence="2 3">
    <name type="scientific">Priestia aryabhattai</name>
    <name type="common">Bacillus aryabhattai</name>
    <dbReference type="NCBI Taxonomy" id="412384"/>
    <lineage>
        <taxon>Bacteria</taxon>
        <taxon>Bacillati</taxon>
        <taxon>Bacillota</taxon>
        <taxon>Bacilli</taxon>
        <taxon>Bacillales</taxon>
        <taxon>Bacillaceae</taxon>
        <taxon>Priestia</taxon>
    </lineage>
</organism>
<feature type="transmembrane region" description="Helical" evidence="1">
    <location>
        <begin position="25"/>
        <end position="45"/>
    </location>
</feature>
<keyword evidence="1" id="KW-0812">Transmembrane</keyword>
<comment type="caution">
    <text evidence="2">The sequence shown here is derived from an EMBL/GenBank/DDBJ whole genome shotgun (WGS) entry which is preliminary data.</text>
</comment>